<dbReference type="AlphaFoldDB" id="A0A382AGB8"/>
<proteinExistence type="predicted"/>
<dbReference type="PANTHER" id="PTHR37299:SF1">
    <property type="entry name" value="STAGE 0 SPORULATION PROTEIN A HOMOLOG"/>
    <property type="match status" value="1"/>
</dbReference>
<protein>
    <recommendedName>
        <fullName evidence="4">HTH LytTR-type domain-containing protein</fullName>
    </recommendedName>
</protein>
<dbReference type="GO" id="GO:0000156">
    <property type="term" value="F:phosphorelay response regulator activity"/>
    <property type="evidence" value="ECO:0007669"/>
    <property type="project" value="InterPro"/>
</dbReference>
<sequence>TAYDHYAIEAFEINAVDYLLKPVEPVRLRRTLERVQNLQRTDSLKNTTPKTFTVKELERIGKFMDNRYSHPDPIAVKVNGKLILVQSDEIIFISLDNDAIEIVARNLRGFSNCRTLDELQSHLDPSVFWRVHRSHVVNIHKIKEILPRLSRNYVLKMTDPKHTQIPVSRAQTKRLRDYLKL</sequence>
<feature type="non-terminal residue" evidence="3">
    <location>
        <position position="1"/>
    </location>
</feature>
<evidence type="ECO:0000259" key="1">
    <source>
        <dbReference type="PROSITE" id="PS50110"/>
    </source>
</evidence>
<dbReference type="PROSITE" id="PS50930">
    <property type="entry name" value="HTH_LYTTR"/>
    <property type="match status" value="1"/>
</dbReference>
<dbReference type="Gene3D" id="2.40.50.1020">
    <property type="entry name" value="LytTr DNA-binding domain"/>
    <property type="match status" value="1"/>
</dbReference>
<name>A0A382AGB8_9ZZZZ</name>
<dbReference type="PANTHER" id="PTHR37299">
    <property type="entry name" value="TRANSCRIPTIONAL REGULATOR-RELATED"/>
    <property type="match status" value="1"/>
</dbReference>
<dbReference type="InterPro" id="IPR046947">
    <property type="entry name" value="LytR-like"/>
</dbReference>
<organism evidence="3">
    <name type="scientific">marine metagenome</name>
    <dbReference type="NCBI Taxonomy" id="408172"/>
    <lineage>
        <taxon>unclassified sequences</taxon>
        <taxon>metagenomes</taxon>
        <taxon>ecological metagenomes</taxon>
    </lineage>
</organism>
<dbReference type="SUPFAM" id="SSF52172">
    <property type="entry name" value="CheY-like"/>
    <property type="match status" value="1"/>
</dbReference>
<dbReference type="SMART" id="SM00850">
    <property type="entry name" value="LytTR"/>
    <property type="match status" value="1"/>
</dbReference>
<dbReference type="InterPro" id="IPR001789">
    <property type="entry name" value="Sig_transdc_resp-reg_receiver"/>
</dbReference>
<dbReference type="PROSITE" id="PS50110">
    <property type="entry name" value="RESPONSE_REGULATORY"/>
    <property type="match status" value="1"/>
</dbReference>
<dbReference type="GO" id="GO:0003677">
    <property type="term" value="F:DNA binding"/>
    <property type="evidence" value="ECO:0007669"/>
    <property type="project" value="InterPro"/>
</dbReference>
<evidence type="ECO:0000313" key="3">
    <source>
        <dbReference type="EMBL" id="SVB00394.1"/>
    </source>
</evidence>
<dbReference type="EMBL" id="UINC01025220">
    <property type="protein sequence ID" value="SVB00394.1"/>
    <property type="molecule type" value="Genomic_DNA"/>
</dbReference>
<dbReference type="InterPro" id="IPR011006">
    <property type="entry name" value="CheY-like_superfamily"/>
</dbReference>
<gene>
    <name evidence="3" type="ORF">METZ01_LOCUS153248</name>
</gene>
<feature type="domain" description="HTH LytTR-type" evidence="2">
    <location>
        <begin position="74"/>
        <end position="181"/>
    </location>
</feature>
<dbReference type="InterPro" id="IPR007492">
    <property type="entry name" value="LytTR_DNA-bd_dom"/>
</dbReference>
<dbReference type="Gene3D" id="3.40.50.2300">
    <property type="match status" value="1"/>
</dbReference>
<accession>A0A382AGB8</accession>
<feature type="domain" description="Response regulatory" evidence="1">
    <location>
        <begin position="1"/>
        <end position="36"/>
    </location>
</feature>
<evidence type="ECO:0000259" key="2">
    <source>
        <dbReference type="PROSITE" id="PS50930"/>
    </source>
</evidence>
<reference evidence="3" key="1">
    <citation type="submission" date="2018-05" db="EMBL/GenBank/DDBJ databases">
        <authorList>
            <person name="Lanie J.A."/>
            <person name="Ng W.-L."/>
            <person name="Kazmierczak K.M."/>
            <person name="Andrzejewski T.M."/>
            <person name="Davidsen T.M."/>
            <person name="Wayne K.J."/>
            <person name="Tettelin H."/>
            <person name="Glass J.I."/>
            <person name="Rusch D."/>
            <person name="Podicherti R."/>
            <person name="Tsui H.-C.T."/>
            <person name="Winkler M.E."/>
        </authorList>
    </citation>
    <scope>NUCLEOTIDE SEQUENCE</scope>
</reference>
<dbReference type="Pfam" id="PF04397">
    <property type="entry name" value="LytTR"/>
    <property type="match status" value="1"/>
</dbReference>
<evidence type="ECO:0008006" key="4">
    <source>
        <dbReference type="Google" id="ProtNLM"/>
    </source>
</evidence>